<comment type="caution">
    <text evidence="2">The sequence shown here is derived from an EMBL/GenBank/DDBJ whole genome shotgun (WGS) entry which is preliminary data.</text>
</comment>
<protein>
    <submittedName>
        <fullName evidence="2">9739_t:CDS:1</fullName>
    </submittedName>
</protein>
<evidence type="ECO:0000313" key="3">
    <source>
        <dbReference type="Proteomes" id="UP000789396"/>
    </source>
</evidence>
<feature type="region of interest" description="Disordered" evidence="1">
    <location>
        <begin position="56"/>
        <end position="81"/>
    </location>
</feature>
<keyword evidence="3" id="KW-1185">Reference proteome</keyword>
<proteinExistence type="predicted"/>
<dbReference type="Proteomes" id="UP000789396">
    <property type="component" value="Unassembled WGS sequence"/>
</dbReference>
<dbReference type="AlphaFoldDB" id="A0A9N9IDJ8"/>
<dbReference type="EMBL" id="CAJVPZ010028340">
    <property type="protein sequence ID" value="CAG8731106.1"/>
    <property type="molecule type" value="Genomic_DNA"/>
</dbReference>
<gene>
    <name evidence="2" type="ORF">RFULGI_LOCUS12140</name>
</gene>
<evidence type="ECO:0000313" key="2">
    <source>
        <dbReference type="EMBL" id="CAG8731106.1"/>
    </source>
</evidence>
<feature type="non-terminal residue" evidence="2">
    <location>
        <position position="113"/>
    </location>
</feature>
<organism evidence="2 3">
    <name type="scientific">Racocetra fulgida</name>
    <dbReference type="NCBI Taxonomy" id="60492"/>
    <lineage>
        <taxon>Eukaryota</taxon>
        <taxon>Fungi</taxon>
        <taxon>Fungi incertae sedis</taxon>
        <taxon>Mucoromycota</taxon>
        <taxon>Glomeromycotina</taxon>
        <taxon>Glomeromycetes</taxon>
        <taxon>Diversisporales</taxon>
        <taxon>Gigasporaceae</taxon>
        <taxon>Racocetra</taxon>
    </lineage>
</organism>
<accession>A0A9N9IDJ8</accession>
<name>A0A9N9IDJ8_9GLOM</name>
<sequence>MIIPDLNRWRTLGCAGVAAEVAETIGDCGSETFNYQEITPLKNSEMYKMNDEEFKCLPDPSDEVTRESKDAPMPSEVKNVAMKERTIRNGMLTIGKRDVDRIHHKHVRPKFVS</sequence>
<evidence type="ECO:0000256" key="1">
    <source>
        <dbReference type="SAM" id="MobiDB-lite"/>
    </source>
</evidence>
<reference evidence="2" key="1">
    <citation type="submission" date="2021-06" db="EMBL/GenBank/DDBJ databases">
        <authorList>
            <person name="Kallberg Y."/>
            <person name="Tangrot J."/>
            <person name="Rosling A."/>
        </authorList>
    </citation>
    <scope>NUCLEOTIDE SEQUENCE</scope>
    <source>
        <strain evidence="2">IN212</strain>
    </source>
</reference>